<feature type="transmembrane region" description="Helical" evidence="9">
    <location>
        <begin position="27"/>
        <end position="48"/>
    </location>
</feature>
<keyword evidence="4" id="KW-1003">Cell membrane</keyword>
<evidence type="ECO:0000256" key="7">
    <source>
        <dbReference type="ARBA" id="ARBA00023136"/>
    </source>
</evidence>
<dbReference type="STRING" id="1782.AWC18_16975"/>
<dbReference type="PANTHER" id="PTHR42718:SF42">
    <property type="entry name" value="EXPORT PROTEIN"/>
    <property type="match status" value="1"/>
</dbReference>
<feature type="transmembrane region" description="Helical" evidence="9">
    <location>
        <begin position="181"/>
        <end position="201"/>
    </location>
</feature>
<feature type="region of interest" description="Disordered" evidence="8">
    <location>
        <begin position="1"/>
        <end position="20"/>
    </location>
</feature>
<feature type="transmembrane region" description="Helical" evidence="9">
    <location>
        <begin position="344"/>
        <end position="362"/>
    </location>
</feature>
<comment type="subcellular location">
    <subcellularLocation>
        <location evidence="1">Cell membrane</location>
        <topology evidence="1">Multi-pass membrane protein</topology>
    </subcellularLocation>
</comment>
<dbReference type="Proteomes" id="UP000193108">
    <property type="component" value="Unassembled WGS sequence"/>
</dbReference>
<name>A0A1X1Z2D4_MYCNO</name>
<dbReference type="PANTHER" id="PTHR42718">
    <property type="entry name" value="MAJOR FACILITATOR SUPERFAMILY MULTIDRUG TRANSPORTER MFSC"/>
    <property type="match status" value="1"/>
</dbReference>
<comment type="caution">
    <text evidence="11">The sequence shown here is derived from an EMBL/GenBank/DDBJ whole genome shotgun (WGS) entry which is preliminary data.</text>
</comment>
<dbReference type="GO" id="GO:0022857">
    <property type="term" value="F:transmembrane transporter activity"/>
    <property type="evidence" value="ECO:0007669"/>
    <property type="project" value="InterPro"/>
</dbReference>
<proteinExistence type="inferred from homology"/>
<protein>
    <submittedName>
        <fullName evidence="11">MFS transporter</fullName>
    </submittedName>
</protein>
<evidence type="ECO:0000256" key="2">
    <source>
        <dbReference type="ARBA" id="ARBA00008537"/>
    </source>
</evidence>
<feature type="transmembrane region" description="Helical" evidence="9">
    <location>
        <begin position="316"/>
        <end position="337"/>
    </location>
</feature>
<feature type="transmembrane region" description="Helical" evidence="9">
    <location>
        <begin position="242"/>
        <end position="259"/>
    </location>
</feature>
<feature type="transmembrane region" description="Helical" evidence="9">
    <location>
        <begin position="93"/>
        <end position="112"/>
    </location>
</feature>
<keyword evidence="5 9" id="KW-0812">Transmembrane</keyword>
<accession>A0A1X1Z2D4</accession>
<feature type="transmembrane region" description="Helical" evidence="9">
    <location>
        <begin position="280"/>
        <end position="304"/>
    </location>
</feature>
<dbReference type="InterPro" id="IPR036259">
    <property type="entry name" value="MFS_trans_sf"/>
</dbReference>
<evidence type="ECO:0000313" key="12">
    <source>
        <dbReference type="Proteomes" id="UP000193108"/>
    </source>
</evidence>
<dbReference type="Gene3D" id="1.20.1720.10">
    <property type="entry name" value="Multidrug resistance protein D"/>
    <property type="match status" value="1"/>
</dbReference>
<keyword evidence="3" id="KW-0813">Transport</keyword>
<dbReference type="Pfam" id="PF07690">
    <property type="entry name" value="MFS_1"/>
    <property type="match status" value="1"/>
</dbReference>
<dbReference type="InterPro" id="IPR004638">
    <property type="entry name" value="EmrB-like"/>
</dbReference>
<dbReference type="NCBIfam" id="TIGR00711">
    <property type="entry name" value="efflux_EmrB"/>
    <property type="match status" value="1"/>
</dbReference>
<sequence>MSDGPERADITRSAPPRSADPVNPWHALWAMMLGFFVILVDSTIVAVANPSIMSALGIGYHTVIWVTSAYLLGYAVPLLVAGRLGDQFGPKNLYLIGLAVFTAASLWCGLAGDVEMLITARAVQGVGAALLTPQTLSVITRSFPPHRRGAAMSVWGATAGVATLIGPLAGGVLVDRLGWEWIFFINVPIGVIGLVLAIVLIPDLPVHRHRFDIFGVALSGVGMFLLVFALQEGESQGWSPWIWAQIFGAVCFMAVFVYWQAVTDGEPLVPLRIFRDVDFGLANIGVAVVGFAVTGLMLPVMFYAQVVCGMSPTRSALLTAPMAITSGVLAPIVGRIIDRAHPRAVVGFGFSVLAIGLTWMSIEMTPVTPIWRLVLPFAVVGIGMAFIWSPLAATATRNLPPHLAGAGSGVYNATRQVGAVLGSAGMAAFMTSRIAADVPGDPTPENASAVLQLPEFLHEPFAAAMSEATLLPAFVALFGVVAALFMVGYVIDPARRMPARIGQGPALDFDDFSDFDDIDGLEDLAGEPDRGSLPRHFRAPHIGAEVDEPTEPIPVATTRAAEVRRPQDPVTEPLAIAIAPVVVAEPEPIPPRHNGVDVGGGRHLRLIANGAAVPDVLAKFGITGHTGSRRNRHYREDPDDADAYGRHARRDSWF</sequence>
<keyword evidence="12" id="KW-1185">Reference proteome</keyword>
<feature type="transmembrane region" description="Helical" evidence="9">
    <location>
        <begin position="60"/>
        <end position="81"/>
    </location>
</feature>
<feature type="compositionally biased region" description="Basic and acidic residues" evidence="8">
    <location>
        <begin position="1"/>
        <end position="10"/>
    </location>
</feature>
<evidence type="ECO:0000256" key="9">
    <source>
        <dbReference type="SAM" id="Phobius"/>
    </source>
</evidence>
<evidence type="ECO:0000313" key="11">
    <source>
        <dbReference type="EMBL" id="ORW17484.1"/>
    </source>
</evidence>
<dbReference type="AlphaFoldDB" id="A0A1X1Z2D4"/>
<evidence type="ECO:0000256" key="3">
    <source>
        <dbReference type="ARBA" id="ARBA00022448"/>
    </source>
</evidence>
<feature type="transmembrane region" description="Helical" evidence="9">
    <location>
        <begin position="213"/>
        <end position="230"/>
    </location>
</feature>
<keyword evidence="6 9" id="KW-1133">Transmembrane helix</keyword>
<evidence type="ECO:0000256" key="1">
    <source>
        <dbReference type="ARBA" id="ARBA00004651"/>
    </source>
</evidence>
<feature type="transmembrane region" description="Helical" evidence="9">
    <location>
        <begin position="417"/>
        <end position="436"/>
    </location>
</feature>
<dbReference type="RefSeq" id="WP_208858388.1">
    <property type="nucleotide sequence ID" value="NZ_LQPI01000063.1"/>
</dbReference>
<dbReference type="InterPro" id="IPR011701">
    <property type="entry name" value="MFS"/>
</dbReference>
<evidence type="ECO:0000259" key="10">
    <source>
        <dbReference type="PROSITE" id="PS50850"/>
    </source>
</evidence>
<evidence type="ECO:0000256" key="4">
    <source>
        <dbReference type="ARBA" id="ARBA00022475"/>
    </source>
</evidence>
<evidence type="ECO:0000256" key="5">
    <source>
        <dbReference type="ARBA" id="ARBA00022692"/>
    </source>
</evidence>
<dbReference type="PROSITE" id="PS50850">
    <property type="entry name" value="MFS"/>
    <property type="match status" value="1"/>
</dbReference>
<feature type="transmembrane region" description="Helical" evidence="9">
    <location>
        <begin position="150"/>
        <end position="169"/>
    </location>
</feature>
<feature type="transmembrane region" description="Helical" evidence="9">
    <location>
        <begin position="374"/>
        <end position="396"/>
    </location>
</feature>
<keyword evidence="7 9" id="KW-0472">Membrane</keyword>
<feature type="domain" description="Major facilitator superfamily (MFS) profile" evidence="10">
    <location>
        <begin position="27"/>
        <end position="491"/>
    </location>
</feature>
<feature type="transmembrane region" description="Helical" evidence="9">
    <location>
        <begin position="470"/>
        <end position="491"/>
    </location>
</feature>
<evidence type="ECO:0000256" key="6">
    <source>
        <dbReference type="ARBA" id="ARBA00022989"/>
    </source>
</evidence>
<reference evidence="11 12" key="1">
    <citation type="submission" date="2016-01" db="EMBL/GenBank/DDBJ databases">
        <title>The new phylogeny of the genus Mycobacterium.</title>
        <authorList>
            <person name="Tarcisio F."/>
            <person name="Conor M."/>
            <person name="Antonella G."/>
            <person name="Elisabetta G."/>
            <person name="Giulia F.S."/>
            <person name="Sara T."/>
            <person name="Anna F."/>
            <person name="Clotilde B."/>
            <person name="Roberto B."/>
            <person name="Veronica D.S."/>
            <person name="Fabio R."/>
            <person name="Monica P."/>
            <person name="Olivier J."/>
            <person name="Enrico T."/>
            <person name="Nicola S."/>
        </authorList>
    </citation>
    <scope>NUCLEOTIDE SEQUENCE [LARGE SCALE GENOMIC DNA]</scope>
    <source>
        <strain evidence="11 12">DSM 44164</strain>
    </source>
</reference>
<dbReference type="EMBL" id="LQPI01000063">
    <property type="protein sequence ID" value="ORW17484.1"/>
    <property type="molecule type" value="Genomic_DNA"/>
</dbReference>
<gene>
    <name evidence="11" type="ORF">AWC18_16975</name>
</gene>
<comment type="similarity">
    <text evidence="2">Belongs to the major facilitator superfamily. EmrB family.</text>
</comment>
<dbReference type="GO" id="GO:0005886">
    <property type="term" value="C:plasma membrane"/>
    <property type="evidence" value="ECO:0007669"/>
    <property type="project" value="UniProtKB-SubCell"/>
</dbReference>
<dbReference type="InterPro" id="IPR020846">
    <property type="entry name" value="MFS_dom"/>
</dbReference>
<organism evidence="11 12">
    <name type="scientific">Mycolicibacter nonchromogenicus</name>
    <name type="common">Mycobacterium nonchromogenicum</name>
    <dbReference type="NCBI Taxonomy" id="1782"/>
    <lineage>
        <taxon>Bacteria</taxon>
        <taxon>Bacillati</taxon>
        <taxon>Actinomycetota</taxon>
        <taxon>Actinomycetes</taxon>
        <taxon>Mycobacteriales</taxon>
        <taxon>Mycobacteriaceae</taxon>
        <taxon>Mycolicibacter</taxon>
    </lineage>
</organism>
<dbReference type="Gene3D" id="1.20.1250.20">
    <property type="entry name" value="MFS general substrate transporter like domains"/>
    <property type="match status" value="1"/>
</dbReference>
<dbReference type="SUPFAM" id="SSF103473">
    <property type="entry name" value="MFS general substrate transporter"/>
    <property type="match status" value="1"/>
</dbReference>
<dbReference type="CDD" id="cd17321">
    <property type="entry name" value="MFS_MMR_MDR_like"/>
    <property type="match status" value="1"/>
</dbReference>
<evidence type="ECO:0000256" key="8">
    <source>
        <dbReference type="SAM" id="MobiDB-lite"/>
    </source>
</evidence>
<feature type="region of interest" description="Disordered" evidence="8">
    <location>
        <begin position="623"/>
        <end position="654"/>
    </location>
</feature>
<dbReference type="FunFam" id="1.20.1720.10:FF:000021">
    <property type="entry name" value="Drug resistance transporter, EmrB/QacA subfamily"/>
    <property type="match status" value="1"/>
</dbReference>